<dbReference type="EMBL" id="VFOS01000001">
    <property type="protein sequence ID" value="TQL64761.1"/>
    <property type="molecule type" value="Genomic_DNA"/>
</dbReference>
<keyword evidence="2" id="KW-1185">Reference proteome</keyword>
<evidence type="ECO:0000313" key="2">
    <source>
        <dbReference type="Proteomes" id="UP000315389"/>
    </source>
</evidence>
<dbReference type="AlphaFoldDB" id="A0A542ZWN3"/>
<proteinExistence type="predicted"/>
<gene>
    <name evidence="1" type="ORF">FB461_1274</name>
</gene>
<comment type="caution">
    <text evidence="1">The sequence shown here is derived from an EMBL/GenBank/DDBJ whole genome shotgun (WGS) entry which is preliminary data.</text>
</comment>
<name>A0A542ZWN3_RARFA</name>
<organism evidence="1 2">
    <name type="scientific">Rarobacter faecitabidus</name>
    <dbReference type="NCBI Taxonomy" id="13243"/>
    <lineage>
        <taxon>Bacteria</taxon>
        <taxon>Bacillati</taxon>
        <taxon>Actinomycetota</taxon>
        <taxon>Actinomycetes</taxon>
        <taxon>Micrococcales</taxon>
        <taxon>Rarobacteraceae</taxon>
        <taxon>Rarobacter</taxon>
    </lineage>
</organism>
<sequence>MTLSHLGWLTGLEPATPATTTRCSTN</sequence>
<dbReference type="Proteomes" id="UP000315389">
    <property type="component" value="Unassembled WGS sequence"/>
</dbReference>
<accession>A0A542ZWN3</accession>
<evidence type="ECO:0000313" key="1">
    <source>
        <dbReference type="EMBL" id="TQL64761.1"/>
    </source>
</evidence>
<reference evidence="1 2" key="1">
    <citation type="submission" date="2019-06" db="EMBL/GenBank/DDBJ databases">
        <title>Sequencing the genomes of 1000 actinobacteria strains.</title>
        <authorList>
            <person name="Klenk H.-P."/>
        </authorList>
    </citation>
    <scope>NUCLEOTIDE SEQUENCE [LARGE SCALE GENOMIC DNA]</scope>
    <source>
        <strain evidence="1 2">DSM 4813</strain>
    </source>
</reference>
<protein>
    <submittedName>
        <fullName evidence="1">Uncharacterized protein</fullName>
    </submittedName>
</protein>